<dbReference type="EMBL" id="SRYV01000003">
    <property type="protein sequence ID" value="TGY16840.1"/>
    <property type="molecule type" value="Genomic_DNA"/>
</dbReference>
<reference evidence="5 6" key="1">
    <citation type="submission" date="2019-04" db="EMBL/GenBank/DDBJ databases">
        <title>Microbes associate with the intestines of laboratory mice.</title>
        <authorList>
            <person name="Navarre W."/>
            <person name="Wong E."/>
            <person name="Huang K."/>
            <person name="Tropini C."/>
            <person name="Ng K."/>
            <person name="Yu B."/>
        </authorList>
    </citation>
    <scope>NUCLEOTIDE SEQUENCE [LARGE SCALE GENOMIC DNA]</scope>
    <source>
        <strain evidence="5 6">NM61_E11</strain>
    </source>
</reference>
<dbReference type="SUPFAM" id="SSF46689">
    <property type="entry name" value="Homeodomain-like"/>
    <property type="match status" value="1"/>
</dbReference>
<sequence>MNALLILLSRNTDLNSSITIKKQLSNLVLYMLKEISQNYQSVSLESLAKKTNYNRSYLGTLFKNETGSPFSKALTDQRLLRAYGLLCSSNLSISSIMIQVGISNRTFFYNKFKEKFHLTPNEVRIQMTRKR</sequence>
<dbReference type="GO" id="GO:0043565">
    <property type="term" value="F:sequence-specific DNA binding"/>
    <property type="evidence" value="ECO:0007669"/>
    <property type="project" value="InterPro"/>
</dbReference>
<protein>
    <submittedName>
        <fullName evidence="5">Helix-turn-helix domain-containing protein</fullName>
    </submittedName>
</protein>
<dbReference type="PANTHER" id="PTHR43280:SF28">
    <property type="entry name" value="HTH-TYPE TRANSCRIPTIONAL ACTIVATOR RHAS"/>
    <property type="match status" value="1"/>
</dbReference>
<proteinExistence type="predicted"/>
<keyword evidence="3" id="KW-0804">Transcription</keyword>
<keyword evidence="1" id="KW-0805">Transcription regulation</keyword>
<name>A0A4V3REL0_9LACO</name>
<evidence type="ECO:0000259" key="4">
    <source>
        <dbReference type="PROSITE" id="PS01124"/>
    </source>
</evidence>
<feature type="domain" description="HTH araC/xylS-type" evidence="4">
    <location>
        <begin position="25"/>
        <end position="126"/>
    </location>
</feature>
<dbReference type="SMART" id="SM00342">
    <property type="entry name" value="HTH_ARAC"/>
    <property type="match status" value="1"/>
</dbReference>
<evidence type="ECO:0000313" key="6">
    <source>
        <dbReference type="Proteomes" id="UP000309117"/>
    </source>
</evidence>
<dbReference type="PANTHER" id="PTHR43280">
    <property type="entry name" value="ARAC-FAMILY TRANSCRIPTIONAL REGULATOR"/>
    <property type="match status" value="1"/>
</dbReference>
<dbReference type="Proteomes" id="UP000309117">
    <property type="component" value="Unassembled WGS sequence"/>
</dbReference>
<comment type="caution">
    <text evidence="5">The sequence shown here is derived from an EMBL/GenBank/DDBJ whole genome shotgun (WGS) entry which is preliminary data.</text>
</comment>
<evidence type="ECO:0000313" key="5">
    <source>
        <dbReference type="EMBL" id="TGY16840.1"/>
    </source>
</evidence>
<dbReference type="AlphaFoldDB" id="A0A4V3REL0"/>
<dbReference type="Pfam" id="PF12833">
    <property type="entry name" value="HTH_18"/>
    <property type="match status" value="1"/>
</dbReference>
<dbReference type="InterPro" id="IPR018060">
    <property type="entry name" value="HTH_AraC"/>
</dbReference>
<organism evidence="5 6">
    <name type="scientific">Lactobacillus intestinalis</name>
    <dbReference type="NCBI Taxonomy" id="151781"/>
    <lineage>
        <taxon>Bacteria</taxon>
        <taxon>Bacillati</taxon>
        <taxon>Bacillota</taxon>
        <taxon>Bacilli</taxon>
        <taxon>Lactobacillales</taxon>
        <taxon>Lactobacillaceae</taxon>
        <taxon>Lactobacillus</taxon>
    </lineage>
</organism>
<dbReference type="GO" id="GO:0003700">
    <property type="term" value="F:DNA-binding transcription factor activity"/>
    <property type="evidence" value="ECO:0007669"/>
    <property type="project" value="InterPro"/>
</dbReference>
<dbReference type="InterPro" id="IPR009057">
    <property type="entry name" value="Homeodomain-like_sf"/>
</dbReference>
<keyword evidence="2" id="KW-0238">DNA-binding</keyword>
<dbReference type="PROSITE" id="PS01124">
    <property type="entry name" value="HTH_ARAC_FAMILY_2"/>
    <property type="match status" value="1"/>
</dbReference>
<evidence type="ECO:0000256" key="2">
    <source>
        <dbReference type="ARBA" id="ARBA00023125"/>
    </source>
</evidence>
<accession>A0A4V3REL0</accession>
<gene>
    <name evidence="5" type="ORF">E5351_02275</name>
</gene>
<evidence type="ECO:0000256" key="1">
    <source>
        <dbReference type="ARBA" id="ARBA00023015"/>
    </source>
</evidence>
<dbReference type="Gene3D" id="1.10.10.60">
    <property type="entry name" value="Homeodomain-like"/>
    <property type="match status" value="2"/>
</dbReference>
<evidence type="ECO:0000256" key="3">
    <source>
        <dbReference type="ARBA" id="ARBA00023163"/>
    </source>
</evidence>